<proteinExistence type="predicted"/>
<protein>
    <submittedName>
        <fullName evidence="1">Uncharacterized protein</fullName>
    </submittedName>
</protein>
<dbReference type="EMBL" id="JACAQB010000017">
    <property type="protein sequence ID" value="NWB98785.1"/>
    <property type="molecule type" value="Genomic_DNA"/>
</dbReference>
<dbReference type="RefSeq" id="WP_177104526.1">
    <property type="nucleotide sequence ID" value="NZ_JACAQB010000017.1"/>
</dbReference>
<sequence length="1165" mass="127173">MSDDILIANLDIAALAVGQGDIDAGALALPAMADFSRLPPKGKPAPYISQTVLGGSSPFADGQPLKAGIHLHWSLPRQLTRGGSKAQGLEFPPVPDRWLVTRMLRQDSDTVLLKSWVVESDRLSDTGNSDAPTILFENEQKQPQVAWIGQVFSAETWQEALDTNGIQRAPRPFTALGYGEPSFAAFYPNCVSVFGFHDDLADLEKQVDPMLISYQVSGWYSQASEDPLHQATAERFADWQAPVGSQPGRLICAGLLENLAWQASARYLDTTPQALNVTIAGTSREALSALLARGPDADKAEALFNALQFGWLSDADSDTGSGREFEQLVHDAGFATFSGGNSWSVERKDQRLGSDTPELPADQARQLARLNDLQGTQNEDDRKRRALQAQLFLDWQKYQILLHDPTQVTPGQQLGLEDMRQWLLTRSADISQLMSKLDAQRSDIKQREQQLLEKLGDAFTLRETTGAPRFYQPTEPILLLAGKDVVPPDRHAPDRIKGNANECRLARQIRSFSIAGIGSEGPFSRNSDDLSLLQLPAQLPVTPVLKALVTEALILSQNLQPLLDKEVLPLLPAHSTPATIEYQGLKPGTGYCQAWSTPWLPFLLHYEIELCALGGDKPPAGYPVDFIQKHFRFGFDAFDLECSGNTLGAKRVIQGSSLLAADATLGLTREIERYAKQRGGDNQPLRDLLKSIENLPLLAQNLTGLNDALLMQRAALQLTVDDPLADLAQTQLIDTVRGAVGGQTRFTPMTDASYTPLRAELLRIHRLRLVDVFGRFKDYSMPAVQVAKGLQPPPGLHQDDSALLPPRLAQPARLQFRWRSASDLTRESADSLDSGPVLGWVIPNHLERSLVLHAANGRPLGKLALVEDKVHWSCAPLGGFAYGTPLEEVFGGQPADFLHFAQALYNNTDKGVLERFLGPVDFALRYCLPDQFAETAEHVVLSGQPLVLARASLALELLGPPVGNQDWSTLTKSLTNPDGIDEGGLSKVRFPVRLGALNKLDDTLLGYWINPLHAAGYRDFKALYRPAVSGDDRETDDPLSVTADGRTQDLILLLDPRGSVHASCGILPAKTIDIPPKHYASTLASLDVTFDCLPVLTGGDSAAPASMVLPRVASGEWHWISTTGKDWNSLAPSDINGARANLDYGHQGIAEGWLSVRRDGPEKPA</sequence>
<dbReference type="Proteomes" id="UP000539985">
    <property type="component" value="Unassembled WGS sequence"/>
</dbReference>
<name>A0A7Y7XFQ6_9PSED</name>
<comment type="caution">
    <text evidence="1">The sequence shown here is derived from an EMBL/GenBank/DDBJ whole genome shotgun (WGS) entry which is preliminary data.</text>
</comment>
<reference evidence="1 2" key="1">
    <citation type="submission" date="2020-04" db="EMBL/GenBank/DDBJ databases">
        <title>Molecular characterization of pseudomonads from Agaricus bisporus reveal novel blotch 2 pathogens in Western Europe.</title>
        <authorList>
            <person name="Taparia T."/>
            <person name="Krijger M."/>
            <person name="Haynes E."/>
            <person name="Elpinstone J.G."/>
            <person name="Noble R."/>
            <person name="Van Der Wolf J."/>
        </authorList>
    </citation>
    <scope>NUCLEOTIDE SEQUENCE [LARGE SCALE GENOMIC DNA]</scope>
    <source>
        <strain evidence="1 2">H7001</strain>
    </source>
</reference>
<evidence type="ECO:0000313" key="2">
    <source>
        <dbReference type="Proteomes" id="UP000539985"/>
    </source>
</evidence>
<dbReference type="AlphaFoldDB" id="A0A7Y7XFQ6"/>
<gene>
    <name evidence="1" type="ORF">HX882_23110</name>
</gene>
<evidence type="ECO:0000313" key="1">
    <source>
        <dbReference type="EMBL" id="NWB98785.1"/>
    </source>
</evidence>
<accession>A0A7Y7XFQ6</accession>
<organism evidence="1 2">
    <name type="scientific">Pseudomonas gingeri</name>
    <dbReference type="NCBI Taxonomy" id="117681"/>
    <lineage>
        <taxon>Bacteria</taxon>
        <taxon>Pseudomonadati</taxon>
        <taxon>Pseudomonadota</taxon>
        <taxon>Gammaproteobacteria</taxon>
        <taxon>Pseudomonadales</taxon>
        <taxon>Pseudomonadaceae</taxon>
        <taxon>Pseudomonas</taxon>
    </lineage>
</organism>